<evidence type="ECO:0000256" key="10">
    <source>
        <dbReference type="ARBA" id="ARBA00023125"/>
    </source>
</evidence>
<dbReference type="Gene3D" id="1.10.30.20">
    <property type="entry name" value="Bacterial XPD DNA helicase, FeS cluster domain"/>
    <property type="match status" value="1"/>
</dbReference>
<keyword evidence="11" id="KW-0234">DNA repair</keyword>
<evidence type="ECO:0000313" key="16">
    <source>
        <dbReference type="Proteomes" id="UP000069906"/>
    </source>
</evidence>
<sequence length="726" mass="82311">MTVAAEDYPSFFPKPEPYENQEPAMERIADALEEGRDVLFEGACGTGKTLAALAPALAYARANDKTVVITTNVHQQMRQFIHEAREINGEQPINAVVFKGKSSMCHIDVDYEECQVLRDNTHDLVDAQQELEELQERERELLERSQKGSAEAAESRQTVLEEIDQLEAQIEDLRSANTCEHYYNNVTRNDDAFFGWLYDDVRTPEDIYDYAQDRGYCGYELLKEGMDGVDLAVANYHHLLDPSIRTQFFRWLGRDPGDVVAVFDEAHNVEDAARDHATRTLSERTLDGAIDEMVDREDPRAEAALRVFRPFRDALVDTYDESFGFGDREAVGPNWEDVPVANEEGRDDLTLAFLRQYEGPDIEDDLRLAQQIGVDLDQQYEEAYKRGDANTRKESQTLTASVFVEAYLTEGDELGQYPTLAVRRDEGRDEIIGRAELYTCIPRRVTEPLFDQVHASVLMSATLRPFDVFADVLGLDDPETMAYGLSFPESRRRTFAVDVPPLFASKREDRSVQRTIADALADVVRFAPGNALFFFPSYGEAERYHDLLGDRIDATRYLDRAGVSVEQRRTEFVADDNAVMFTSLWATLAEGVSFDGDDARTVAVVGVPYPHLDERADAVQTAYDEAFGDRADDAGWRYAVEIPTVRKTRQALGRVLRSPEDFGARVLLDRRYTARSRTEMGEYSVNETFPPEERAELVDVQPRKLKYAMLNFFQDVDAYDGDPPTP</sequence>
<dbReference type="GO" id="GO:0005524">
    <property type="term" value="F:ATP binding"/>
    <property type="evidence" value="ECO:0007669"/>
    <property type="project" value="UniProtKB-KW"/>
</dbReference>
<dbReference type="SMART" id="SM00488">
    <property type="entry name" value="DEXDc2"/>
    <property type="match status" value="1"/>
</dbReference>
<name>A0A0F7PH59_9EURY</name>
<dbReference type="PROSITE" id="PS51193">
    <property type="entry name" value="HELICASE_ATP_BIND_2"/>
    <property type="match status" value="1"/>
</dbReference>
<dbReference type="GO" id="GO:0006281">
    <property type="term" value="P:DNA repair"/>
    <property type="evidence" value="ECO:0007669"/>
    <property type="project" value="UniProtKB-KW"/>
</dbReference>
<dbReference type="SUPFAM" id="SSF52540">
    <property type="entry name" value="P-loop containing nucleoside triphosphate hydrolases"/>
    <property type="match status" value="1"/>
</dbReference>
<feature type="coiled-coil region" evidence="13">
    <location>
        <begin position="117"/>
        <end position="176"/>
    </location>
</feature>
<dbReference type="PANTHER" id="PTHR11472:SF34">
    <property type="entry name" value="REGULATOR OF TELOMERE ELONGATION HELICASE 1"/>
    <property type="match status" value="1"/>
</dbReference>
<dbReference type="GO" id="GO:0051539">
    <property type="term" value="F:4 iron, 4 sulfur cluster binding"/>
    <property type="evidence" value="ECO:0007669"/>
    <property type="project" value="UniProtKB-KW"/>
</dbReference>
<dbReference type="PANTHER" id="PTHR11472">
    <property type="entry name" value="DNA REPAIR DEAD HELICASE RAD3/XP-D SUBFAMILY MEMBER"/>
    <property type="match status" value="1"/>
</dbReference>
<keyword evidence="13" id="KW-0175">Coiled coil</keyword>
<keyword evidence="4" id="KW-0227">DNA damage</keyword>
<evidence type="ECO:0000256" key="7">
    <source>
        <dbReference type="ARBA" id="ARBA00022840"/>
    </source>
</evidence>
<evidence type="ECO:0000256" key="6">
    <source>
        <dbReference type="ARBA" id="ARBA00022806"/>
    </source>
</evidence>
<keyword evidence="6 15" id="KW-0347">Helicase</keyword>
<dbReference type="InterPro" id="IPR045028">
    <property type="entry name" value="DinG/Rad3-like"/>
</dbReference>
<dbReference type="InterPro" id="IPR027417">
    <property type="entry name" value="P-loop_NTPase"/>
</dbReference>
<protein>
    <submittedName>
        <fullName evidence="15">DEAD/DEAH box helicase</fullName>
    </submittedName>
</protein>
<gene>
    <name evidence="15" type="ORF">HLASF_2132</name>
</gene>
<evidence type="ECO:0000256" key="9">
    <source>
        <dbReference type="ARBA" id="ARBA00023014"/>
    </source>
</evidence>
<evidence type="ECO:0000256" key="4">
    <source>
        <dbReference type="ARBA" id="ARBA00022763"/>
    </source>
</evidence>
<dbReference type="SMART" id="SM00491">
    <property type="entry name" value="HELICc2"/>
    <property type="match status" value="1"/>
</dbReference>
<evidence type="ECO:0000313" key="15">
    <source>
        <dbReference type="EMBL" id="AKH98593.1"/>
    </source>
</evidence>
<keyword evidence="2" id="KW-0479">Metal-binding</keyword>
<dbReference type="InterPro" id="IPR006555">
    <property type="entry name" value="ATP-dep_Helicase_C"/>
</dbReference>
<keyword evidence="8" id="KW-0408">Iron</keyword>
<proteinExistence type="predicted"/>
<dbReference type="Pfam" id="PF06733">
    <property type="entry name" value="DEAD_2"/>
    <property type="match status" value="1"/>
</dbReference>
<dbReference type="GO" id="GO:0046872">
    <property type="term" value="F:metal ion binding"/>
    <property type="evidence" value="ECO:0007669"/>
    <property type="project" value="UniProtKB-KW"/>
</dbReference>
<evidence type="ECO:0000256" key="12">
    <source>
        <dbReference type="ARBA" id="ARBA00023235"/>
    </source>
</evidence>
<feature type="domain" description="Helicase ATP-binding" evidence="14">
    <location>
        <begin position="7"/>
        <end position="315"/>
    </location>
</feature>
<keyword evidence="3" id="KW-0547">Nucleotide-binding</keyword>
<dbReference type="InterPro" id="IPR014013">
    <property type="entry name" value="Helic_SF1/SF2_ATP-bd_DinG/Rad3"/>
</dbReference>
<reference evidence="15 16" key="1">
    <citation type="journal article" date="2015" name="ISME J.">
        <title>Elemental sulfur and acetate can support life of a novel strictly anaerobic haloarchaeon.</title>
        <authorList>
            <person name="Sorokin D.Y."/>
            <person name="Kublanov I.V."/>
            <person name="Gavrilov S.N."/>
            <person name="Rojo D."/>
            <person name="Roman P."/>
            <person name="Golyshin P.N."/>
            <person name="Slepak V.Z."/>
            <person name="Smedile F."/>
            <person name="Ferrer M."/>
            <person name="Messina E."/>
            <person name="La Cono V."/>
            <person name="Yakimov M.M."/>
        </authorList>
    </citation>
    <scope>NUCLEOTIDE SEQUENCE [LARGE SCALE GENOMIC DNA]</scope>
    <source>
        <strain evidence="15 16">HSR2</strain>
    </source>
</reference>
<evidence type="ECO:0000256" key="1">
    <source>
        <dbReference type="ARBA" id="ARBA00022485"/>
    </source>
</evidence>
<dbReference type="PATRIC" id="fig|1604004.4.peg.2231"/>
<accession>A0A0F7PH59</accession>
<keyword evidence="7" id="KW-0067">ATP-binding</keyword>
<keyword evidence="12" id="KW-0413">Isomerase</keyword>
<evidence type="ECO:0000256" key="8">
    <source>
        <dbReference type="ARBA" id="ARBA00023004"/>
    </source>
</evidence>
<dbReference type="GO" id="GO:0016818">
    <property type="term" value="F:hydrolase activity, acting on acid anhydrides, in phosphorus-containing anhydrides"/>
    <property type="evidence" value="ECO:0007669"/>
    <property type="project" value="InterPro"/>
</dbReference>
<dbReference type="EMBL" id="CP008874">
    <property type="protein sequence ID" value="AKH98593.1"/>
    <property type="molecule type" value="Genomic_DNA"/>
</dbReference>
<dbReference type="GO" id="GO:0003678">
    <property type="term" value="F:DNA helicase activity"/>
    <property type="evidence" value="ECO:0007669"/>
    <property type="project" value="InterPro"/>
</dbReference>
<dbReference type="InterPro" id="IPR042493">
    <property type="entry name" value="XPD_DNA_FeS"/>
</dbReference>
<dbReference type="Gene3D" id="1.10.275.40">
    <property type="match status" value="1"/>
</dbReference>
<keyword evidence="10" id="KW-0238">DNA-binding</keyword>
<keyword evidence="1" id="KW-0004">4Fe-4S</keyword>
<dbReference type="SMART" id="SM00487">
    <property type="entry name" value="DEXDc"/>
    <property type="match status" value="1"/>
</dbReference>
<dbReference type="KEGG" id="hsu:HLASF_2132"/>
<dbReference type="HOGENOM" id="CLU_022234_0_0_2"/>
<keyword evidence="5" id="KW-0378">Hydrolase</keyword>
<dbReference type="Pfam" id="PF13307">
    <property type="entry name" value="Helicase_C_2"/>
    <property type="match status" value="1"/>
</dbReference>
<dbReference type="InterPro" id="IPR014001">
    <property type="entry name" value="Helicase_ATP-bd"/>
</dbReference>
<evidence type="ECO:0000256" key="5">
    <source>
        <dbReference type="ARBA" id="ARBA00022801"/>
    </source>
</evidence>
<organism evidence="15 16">
    <name type="scientific">Halanaeroarchaeum sulfurireducens</name>
    <dbReference type="NCBI Taxonomy" id="1604004"/>
    <lineage>
        <taxon>Archaea</taxon>
        <taxon>Methanobacteriati</taxon>
        <taxon>Methanobacteriota</taxon>
        <taxon>Stenosarchaea group</taxon>
        <taxon>Halobacteria</taxon>
        <taxon>Halobacteriales</taxon>
        <taxon>Halobacteriaceae</taxon>
        <taxon>Halanaeroarchaeum</taxon>
    </lineage>
</organism>
<dbReference type="GO" id="GO:0003677">
    <property type="term" value="F:DNA binding"/>
    <property type="evidence" value="ECO:0007669"/>
    <property type="project" value="UniProtKB-KW"/>
</dbReference>
<dbReference type="Proteomes" id="UP000069906">
    <property type="component" value="Chromosome"/>
</dbReference>
<dbReference type="AlphaFoldDB" id="A0A0F7PH59"/>
<keyword evidence="9" id="KW-0411">Iron-sulfur</keyword>
<keyword evidence="16" id="KW-1185">Reference proteome</keyword>
<dbReference type="Gene3D" id="3.40.50.300">
    <property type="entry name" value="P-loop containing nucleotide triphosphate hydrolases"/>
    <property type="match status" value="2"/>
</dbReference>
<dbReference type="InterPro" id="IPR006554">
    <property type="entry name" value="Helicase-like_DEXD_c2"/>
</dbReference>
<dbReference type="InterPro" id="IPR010614">
    <property type="entry name" value="RAD3-like_helicase_DEAD"/>
</dbReference>
<evidence type="ECO:0000256" key="2">
    <source>
        <dbReference type="ARBA" id="ARBA00022723"/>
    </source>
</evidence>
<evidence type="ECO:0000259" key="14">
    <source>
        <dbReference type="PROSITE" id="PS51193"/>
    </source>
</evidence>
<evidence type="ECO:0000256" key="11">
    <source>
        <dbReference type="ARBA" id="ARBA00023204"/>
    </source>
</evidence>
<evidence type="ECO:0000256" key="13">
    <source>
        <dbReference type="SAM" id="Coils"/>
    </source>
</evidence>
<evidence type="ECO:0000256" key="3">
    <source>
        <dbReference type="ARBA" id="ARBA00022741"/>
    </source>
</evidence>